<dbReference type="InterPro" id="IPR011701">
    <property type="entry name" value="MFS"/>
</dbReference>
<dbReference type="OrthoDB" id="3639251at2759"/>
<evidence type="ECO:0000256" key="2">
    <source>
        <dbReference type="ARBA" id="ARBA00022448"/>
    </source>
</evidence>
<dbReference type="Proteomes" id="UP001152320">
    <property type="component" value="Chromosome 14"/>
</dbReference>
<dbReference type="GO" id="GO:0016020">
    <property type="term" value="C:membrane"/>
    <property type="evidence" value="ECO:0007669"/>
    <property type="project" value="UniProtKB-SubCell"/>
</dbReference>
<dbReference type="Gene3D" id="1.20.1250.20">
    <property type="entry name" value="MFS general substrate transporter like domains"/>
    <property type="match status" value="1"/>
</dbReference>
<comment type="subcellular location">
    <subcellularLocation>
        <location evidence="1">Membrane</location>
        <topology evidence="1">Multi-pass membrane protein</topology>
    </subcellularLocation>
</comment>
<dbReference type="PANTHER" id="PTHR23505">
    <property type="entry name" value="SPINSTER"/>
    <property type="match status" value="1"/>
</dbReference>
<dbReference type="EMBL" id="JAIZAY010000014">
    <property type="protein sequence ID" value="KAJ8029340.1"/>
    <property type="molecule type" value="Genomic_DNA"/>
</dbReference>
<sequence>MRFASLRCFSNFSSSCEYEGVNATDKMTTAISVTTWTAITAKNDTFSFTTWEGLSEQPALGKRHQDTMYGSYLPGDNMYSWDERAKSICTDQDCIHFSDTQQGVLTGPAFTFIYCIAGIPFARLADATSRVRVFLLGLLLTALMVLFTAVSKIYWMLLFARILLGVGEAICNPASYALIADYFDSIDRTKALSFYHFGVYAGGAVGYAMGAINSSLCWRWTFGMLFICLCLSVLFAVFILHEPERKTISPLFGKTYTLKETIYRLRKSNPYLVLCLAAGIRNIGGYALGAWLATYYARVFFLSSKDFGLILALIVLIGGGVSSLFAGYLADRFSEHHRPAKAYIITISQVLAIPFTLAALMTKNVSLSYAMLFLAYLTAETWLGCAAAIVQDLFTPSMRTQASAVYITVNTIIGGCLGPILVPPILNSTKDWAYCDQGIGYALSIVVGCSYLVSAVLFWILGCMMKDEDPTSDDIMILSYDTSDIEPDFSTEADYQF</sequence>
<comment type="similarity">
    <text evidence="6">Belongs to the major facilitator superfamily. Spinster (TC 2.A.1.49) family.</text>
</comment>
<keyword evidence="3 7" id="KW-0812">Transmembrane</keyword>
<feature type="transmembrane region" description="Helical" evidence="7">
    <location>
        <begin position="309"/>
        <end position="330"/>
    </location>
</feature>
<dbReference type="Pfam" id="PF07690">
    <property type="entry name" value="MFS_1"/>
    <property type="match status" value="1"/>
</dbReference>
<accession>A0A9Q1H1N1</accession>
<evidence type="ECO:0000259" key="8">
    <source>
        <dbReference type="PROSITE" id="PS50850"/>
    </source>
</evidence>
<reference evidence="9" key="1">
    <citation type="submission" date="2021-10" db="EMBL/GenBank/DDBJ databases">
        <title>Tropical sea cucumber genome reveals ecological adaptation and Cuvierian tubules defense mechanism.</title>
        <authorList>
            <person name="Chen T."/>
        </authorList>
    </citation>
    <scope>NUCLEOTIDE SEQUENCE</scope>
    <source>
        <strain evidence="9">Nanhai2018</strain>
        <tissue evidence="9">Muscle</tissue>
    </source>
</reference>
<feature type="transmembrane region" description="Helical" evidence="7">
    <location>
        <begin position="438"/>
        <end position="461"/>
    </location>
</feature>
<evidence type="ECO:0000313" key="10">
    <source>
        <dbReference type="Proteomes" id="UP001152320"/>
    </source>
</evidence>
<dbReference type="PANTHER" id="PTHR23505:SF79">
    <property type="entry name" value="PROTEIN SPINSTER"/>
    <property type="match status" value="1"/>
</dbReference>
<dbReference type="InterPro" id="IPR044770">
    <property type="entry name" value="MFS_spinster-like"/>
</dbReference>
<feature type="transmembrane region" description="Helical" evidence="7">
    <location>
        <begin position="367"/>
        <end position="390"/>
    </location>
</feature>
<organism evidence="9 10">
    <name type="scientific">Holothuria leucospilota</name>
    <name type="common">Black long sea cucumber</name>
    <name type="synonym">Mertensiothuria leucospilota</name>
    <dbReference type="NCBI Taxonomy" id="206669"/>
    <lineage>
        <taxon>Eukaryota</taxon>
        <taxon>Metazoa</taxon>
        <taxon>Echinodermata</taxon>
        <taxon>Eleutherozoa</taxon>
        <taxon>Echinozoa</taxon>
        <taxon>Holothuroidea</taxon>
        <taxon>Aspidochirotacea</taxon>
        <taxon>Aspidochirotida</taxon>
        <taxon>Holothuriidae</taxon>
        <taxon>Holothuria</taxon>
    </lineage>
</organism>
<feature type="transmembrane region" description="Helical" evidence="7">
    <location>
        <begin position="271"/>
        <end position="297"/>
    </location>
</feature>
<dbReference type="PROSITE" id="PS50850">
    <property type="entry name" value="MFS"/>
    <property type="match status" value="1"/>
</dbReference>
<evidence type="ECO:0000256" key="6">
    <source>
        <dbReference type="ARBA" id="ARBA00024338"/>
    </source>
</evidence>
<evidence type="ECO:0000256" key="5">
    <source>
        <dbReference type="ARBA" id="ARBA00023136"/>
    </source>
</evidence>
<name>A0A9Q1H1N1_HOLLE</name>
<keyword evidence="4 7" id="KW-1133">Transmembrane helix</keyword>
<evidence type="ECO:0000313" key="9">
    <source>
        <dbReference type="EMBL" id="KAJ8029340.1"/>
    </source>
</evidence>
<keyword evidence="2" id="KW-0813">Transport</keyword>
<gene>
    <name evidence="9" type="ORF">HOLleu_28711</name>
</gene>
<feature type="transmembrane region" description="Helical" evidence="7">
    <location>
        <begin position="402"/>
        <end position="426"/>
    </location>
</feature>
<evidence type="ECO:0000256" key="7">
    <source>
        <dbReference type="SAM" id="Phobius"/>
    </source>
</evidence>
<dbReference type="GO" id="GO:0022857">
    <property type="term" value="F:transmembrane transporter activity"/>
    <property type="evidence" value="ECO:0007669"/>
    <property type="project" value="InterPro"/>
</dbReference>
<evidence type="ECO:0000256" key="4">
    <source>
        <dbReference type="ARBA" id="ARBA00022989"/>
    </source>
</evidence>
<comment type="caution">
    <text evidence="9">The sequence shown here is derived from an EMBL/GenBank/DDBJ whole genome shotgun (WGS) entry which is preliminary data.</text>
</comment>
<feature type="transmembrane region" description="Helical" evidence="7">
    <location>
        <begin position="192"/>
        <end position="212"/>
    </location>
</feature>
<feature type="transmembrane region" description="Helical" evidence="7">
    <location>
        <begin position="342"/>
        <end position="361"/>
    </location>
</feature>
<dbReference type="InterPro" id="IPR020846">
    <property type="entry name" value="MFS_dom"/>
</dbReference>
<feature type="transmembrane region" description="Helical" evidence="7">
    <location>
        <begin position="133"/>
        <end position="156"/>
    </location>
</feature>
<keyword evidence="10" id="KW-1185">Reference proteome</keyword>
<feature type="transmembrane region" description="Helical" evidence="7">
    <location>
        <begin position="162"/>
        <end position="180"/>
    </location>
</feature>
<dbReference type="CDD" id="cd17328">
    <property type="entry name" value="MFS_spinster_like"/>
    <property type="match status" value="1"/>
</dbReference>
<proteinExistence type="inferred from homology"/>
<dbReference type="InterPro" id="IPR036259">
    <property type="entry name" value="MFS_trans_sf"/>
</dbReference>
<protein>
    <submittedName>
        <fullName evidence="9">Protein spinster-like 1</fullName>
    </submittedName>
</protein>
<feature type="transmembrane region" description="Helical" evidence="7">
    <location>
        <begin position="218"/>
        <end position="240"/>
    </location>
</feature>
<dbReference type="AlphaFoldDB" id="A0A9Q1H1N1"/>
<feature type="domain" description="Major facilitator superfamily (MFS) profile" evidence="8">
    <location>
        <begin position="63"/>
        <end position="466"/>
    </location>
</feature>
<keyword evidence="5 7" id="KW-0472">Membrane</keyword>
<evidence type="ECO:0000256" key="1">
    <source>
        <dbReference type="ARBA" id="ARBA00004141"/>
    </source>
</evidence>
<evidence type="ECO:0000256" key="3">
    <source>
        <dbReference type="ARBA" id="ARBA00022692"/>
    </source>
</evidence>
<dbReference type="SUPFAM" id="SSF103473">
    <property type="entry name" value="MFS general substrate transporter"/>
    <property type="match status" value="1"/>
</dbReference>